<reference evidence="1" key="1">
    <citation type="submission" date="2024-08" db="EMBL/GenBank/DDBJ databases">
        <title>Phylogenomic analyses of a clade within the roseobacter group suggest taxonomic reassignments of species of the genera Aestuariivita, Citreicella, Loktanella, Nautella, Pelagibaca, Ruegeria, Thalassobius, Thiobacimonas and Tropicibacter, and the proposal o.</title>
        <authorList>
            <person name="Jeon C.O."/>
        </authorList>
    </citation>
    <scope>NUCLEOTIDE SEQUENCE</scope>
    <source>
        <strain evidence="1">SS1-5</strain>
    </source>
</reference>
<dbReference type="EMBL" id="CP151767">
    <property type="protein sequence ID" value="WZU66722.1"/>
    <property type="molecule type" value="Genomic_DNA"/>
</dbReference>
<dbReference type="KEGG" id="yrh:AABB31_17150"/>
<protein>
    <submittedName>
        <fullName evidence="1">Uncharacterized protein</fullName>
    </submittedName>
</protein>
<dbReference type="AlphaFoldDB" id="A0AAN0NI00"/>
<proteinExistence type="predicted"/>
<evidence type="ECO:0000313" key="2">
    <source>
        <dbReference type="Proteomes" id="UP001470809"/>
    </source>
</evidence>
<accession>A0AAN0NI00</accession>
<dbReference type="RefSeq" id="WP_342076044.1">
    <property type="nucleotide sequence ID" value="NZ_CP151767.2"/>
</dbReference>
<keyword evidence="2" id="KW-1185">Reference proteome</keyword>
<name>A0AAN0NI00_9RHOB</name>
<gene>
    <name evidence="1" type="ORF">AABB31_17150</name>
</gene>
<sequence length="44" mass="5023">MILMNHADGDVNDGYVTRNKIAEDYLRGQQETMSRYLMAACNRG</sequence>
<dbReference type="Proteomes" id="UP001470809">
    <property type="component" value="Chromosome"/>
</dbReference>
<evidence type="ECO:0000313" key="1">
    <source>
        <dbReference type="EMBL" id="WZU66722.1"/>
    </source>
</evidence>
<organism evidence="1 2">
    <name type="scientific">Yoonia rhodophyticola</name>
    <dbReference type="NCBI Taxonomy" id="3137370"/>
    <lineage>
        <taxon>Bacteria</taxon>
        <taxon>Pseudomonadati</taxon>
        <taxon>Pseudomonadota</taxon>
        <taxon>Alphaproteobacteria</taxon>
        <taxon>Rhodobacterales</taxon>
        <taxon>Paracoccaceae</taxon>
        <taxon>Yoonia</taxon>
    </lineage>
</organism>